<dbReference type="PANTHER" id="PTHR33452:SF1">
    <property type="entry name" value="INNER MEMBRANE PROTEIN YPHA-RELATED"/>
    <property type="match status" value="1"/>
</dbReference>
<feature type="region of interest" description="Disordered" evidence="7">
    <location>
        <begin position="1"/>
        <end position="66"/>
    </location>
</feature>
<feature type="transmembrane region" description="Helical" evidence="8">
    <location>
        <begin position="150"/>
        <end position="171"/>
    </location>
</feature>
<feature type="compositionally biased region" description="Low complexity" evidence="7">
    <location>
        <begin position="32"/>
        <end position="46"/>
    </location>
</feature>
<keyword evidence="10" id="KW-1185">Reference proteome</keyword>
<dbReference type="GO" id="GO:0005886">
    <property type="term" value="C:plasma membrane"/>
    <property type="evidence" value="ECO:0007669"/>
    <property type="project" value="UniProtKB-SubCell"/>
</dbReference>
<keyword evidence="4 8" id="KW-0812">Transmembrane</keyword>
<feature type="region of interest" description="Disordered" evidence="7">
    <location>
        <begin position="75"/>
        <end position="94"/>
    </location>
</feature>
<evidence type="ECO:0008006" key="11">
    <source>
        <dbReference type="Google" id="ProtNLM"/>
    </source>
</evidence>
<keyword evidence="5 8" id="KW-1133">Transmembrane helix</keyword>
<evidence type="ECO:0000256" key="8">
    <source>
        <dbReference type="SAM" id="Phobius"/>
    </source>
</evidence>
<dbReference type="PATRIC" id="fig|1348662.3.peg.790"/>
<name>U3GZ40_9CORY</name>
<comment type="subcellular location">
    <subcellularLocation>
        <location evidence="1">Cell membrane</location>
        <topology evidence="1">Multi-pass membrane protein</topology>
    </subcellularLocation>
</comment>
<dbReference type="GeneID" id="78249604"/>
<dbReference type="RefSeq" id="WP_020976100.1">
    <property type="nucleotide sequence ID" value="NC_022198.1"/>
</dbReference>
<dbReference type="KEGG" id="caz:CARG_04000"/>
<evidence type="ECO:0000256" key="7">
    <source>
        <dbReference type="SAM" id="MobiDB-lite"/>
    </source>
</evidence>
<evidence type="ECO:0000313" key="9">
    <source>
        <dbReference type="EMBL" id="AGU14947.1"/>
    </source>
</evidence>
<dbReference type="PANTHER" id="PTHR33452">
    <property type="entry name" value="OXIDOREDUCTASE CATD-RELATED"/>
    <property type="match status" value="1"/>
</dbReference>
<evidence type="ECO:0000256" key="1">
    <source>
        <dbReference type="ARBA" id="ARBA00004651"/>
    </source>
</evidence>
<dbReference type="STRING" id="1348662.CARG_04000"/>
<dbReference type="EMBL" id="CP006365">
    <property type="protein sequence ID" value="AGU14947.1"/>
    <property type="molecule type" value="Genomic_DNA"/>
</dbReference>
<proteinExistence type="inferred from homology"/>
<dbReference type="Proteomes" id="UP000016943">
    <property type="component" value="Chromosome"/>
</dbReference>
<protein>
    <recommendedName>
        <fullName evidence="11">DoxX family protein</fullName>
    </recommendedName>
</protein>
<keyword evidence="3" id="KW-1003">Cell membrane</keyword>
<dbReference type="AlphaFoldDB" id="U3GZ40"/>
<evidence type="ECO:0000256" key="2">
    <source>
        <dbReference type="ARBA" id="ARBA00006679"/>
    </source>
</evidence>
<dbReference type="InterPro" id="IPR032808">
    <property type="entry name" value="DoxX"/>
</dbReference>
<evidence type="ECO:0000256" key="3">
    <source>
        <dbReference type="ARBA" id="ARBA00022475"/>
    </source>
</evidence>
<dbReference type="Pfam" id="PF07681">
    <property type="entry name" value="DoxX"/>
    <property type="match status" value="1"/>
</dbReference>
<evidence type="ECO:0000256" key="6">
    <source>
        <dbReference type="ARBA" id="ARBA00023136"/>
    </source>
</evidence>
<feature type="transmembrane region" description="Helical" evidence="8">
    <location>
        <begin position="282"/>
        <end position="302"/>
    </location>
</feature>
<reference evidence="9 10" key="1">
    <citation type="journal article" date="2013" name="Genome Announc.">
        <title>Whole-Genome Sequence of the Clinical Strain Corynebacterium argentoratense DSM 44202, Isolated from a Human Throat Specimen.</title>
        <authorList>
            <person name="Bomholt C."/>
            <person name="Glaub A."/>
            <person name="Gravermann K."/>
            <person name="Albersmeier A."/>
            <person name="Brinkrolf K."/>
            <person name="Ruckert C."/>
            <person name="Tauch A."/>
        </authorList>
    </citation>
    <scope>NUCLEOTIDE SEQUENCE [LARGE SCALE GENOMIC DNA]</scope>
    <source>
        <strain evidence="9">DSM 44202</strain>
    </source>
</reference>
<evidence type="ECO:0000256" key="5">
    <source>
        <dbReference type="ARBA" id="ARBA00022989"/>
    </source>
</evidence>
<dbReference type="HOGENOM" id="CLU_045650_0_0_11"/>
<evidence type="ECO:0000256" key="4">
    <source>
        <dbReference type="ARBA" id="ARBA00022692"/>
    </source>
</evidence>
<evidence type="ECO:0000313" key="10">
    <source>
        <dbReference type="Proteomes" id="UP000016943"/>
    </source>
</evidence>
<keyword evidence="6 8" id="KW-0472">Membrane</keyword>
<gene>
    <name evidence="9" type="ORF">CARG_04000</name>
</gene>
<dbReference type="OrthoDB" id="346004at2"/>
<comment type="similarity">
    <text evidence="2">Belongs to the DoxX family.</text>
</comment>
<feature type="transmembrane region" description="Helical" evidence="8">
    <location>
        <begin position="206"/>
        <end position="230"/>
    </location>
</feature>
<dbReference type="eggNOG" id="COG2259">
    <property type="taxonomic scope" value="Bacteria"/>
</dbReference>
<accession>U3GZ40</accession>
<sequence length="306" mass="31783">MSENTPDRANPADSLDVPTYQQPNIHERVGRAAPQQIPAQGAAPAESEAEAQPKDEHSAPLASDAPTTAFDEVSVDQPAAAPAQDTTVAEPATTPAAVAEPAVDPAPTTVAPAVVPAATPVAEPEEPMVLDEKNVTVVSDRRGTLNFGLFLIRATVAAVLIAHSVVVFFGLGSSAGLSGLQADYAAYNQPSILSVLIPSLELTAGAFLLLGLITPVAASLGLVATGFAMLHDLSTNGLRDTAAGHDSYTAIMLFLLVLGLLFTGPGRWSLDFSRSWVRRPLASSWIFALVGIGGLVAIWWFLAGTF</sequence>
<organism evidence="9 10">
    <name type="scientific">Corynebacterium argentoratense DSM 44202</name>
    <dbReference type="NCBI Taxonomy" id="1348662"/>
    <lineage>
        <taxon>Bacteria</taxon>
        <taxon>Bacillati</taxon>
        <taxon>Actinomycetota</taxon>
        <taxon>Actinomycetes</taxon>
        <taxon>Mycobacteriales</taxon>
        <taxon>Corynebacteriaceae</taxon>
        <taxon>Corynebacterium</taxon>
    </lineage>
</organism>
<feature type="transmembrane region" description="Helical" evidence="8">
    <location>
        <begin position="242"/>
        <end position="262"/>
    </location>
</feature>
<dbReference type="InterPro" id="IPR051907">
    <property type="entry name" value="DoxX-like_oxidoreductase"/>
</dbReference>